<keyword evidence="6" id="KW-0378">Hydrolase</keyword>
<reference evidence="14 15" key="1">
    <citation type="journal article" date="2007" name="Science">
        <title>Sea anemone genome reveals ancestral eumetazoan gene repertoire and genomic organization.</title>
        <authorList>
            <person name="Putnam N.H."/>
            <person name="Srivastava M."/>
            <person name="Hellsten U."/>
            <person name="Dirks B."/>
            <person name="Chapman J."/>
            <person name="Salamov A."/>
            <person name="Terry A."/>
            <person name="Shapiro H."/>
            <person name="Lindquist E."/>
            <person name="Kapitonov V.V."/>
            <person name="Jurka J."/>
            <person name="Genikhovich G."/>
            <person name="Grigoriev I.V."/>
            <person name="Lucas S.M."/>
            <person name="Steele R.E."/>
            <person name="Finnerty J.R."/>
            <person name="Technau U."/>
            <person name="Martindale M.Q."/>
            <person name="Rokhsar D.S."/>
        </authorList>
    </citation>
    <scope>NUCLEOTIDE SEQUENCE [LARGE SCALE GENOMIC DNA]</scope>
    <source>
        <strain evidence="15">CH2 X CH6</strain>
    </source>
</reference>
<evidence type="ECO:0000256" key="6">
    <source>
        <dbReference type="ARBA" id="ARBA00022801"/>
    </source>
</evidence>
<evidence type="ECO:0000256" key="3">
    <source>
        <dbReference type="ARBA" id="ARBA00022670"/>
    </source>
</evidence>
<evidence type="ECO:0000256" key="1">
    <source>
        <dbReference type="ARBA" id="ARBA00001947"/>
    </source>
</evidence>
<feature type="domain" description="Peptidoglycan binding-like" evidence="13">
    <location>
        <begin position="171"/>
        <end position="216"/>
    </location>
</feature>
<keyword evidence="8" id="KW-0482">Metalloprotease</keyword>
<dbReference type="PhylomeDB" id="A7SM14"/>
<sequence>MRSALFLAILLVLIASAVSWRRRRRRRCAPQNCEVGSWTSWSHCNQACGQHGTQRRMRTKTKSESCGGKCSFVLVEMRSCNRLSCAGKTLKYRLEYVAKAWAPLVYLHKDEKFRPSDVDFFLSYVNMAIARTTSFEDDSLAKDKDEDVSTRRIALLDSPVAEDDDQTMALKYLNQFHYISPARSGNHDVKTALEKFQSFAGLPVTGEIDAATIAQMKIPRCGMPDVDDDRLRIRSKWNKKHLTYHISYGHISYGQDLSHSVQDRVFPKALDYWAQVSGLSFSRTVDGKNADLKIRNDEIIHLPDFYIYCTYFLQKPVLTTIKAAQAGSAIATITITSSPIARKSCGRC</sequence>
<dbReference type="PROSITE" id="PS00546">
    <property type="entry name" value="CYSTEINE_SWITCH"/>
    <property type="match status" value="1"/>
</dbReference>
<evidence type="ECO:0000256" key="9">
    <source>
        <dbReference type="ARBA" id="ARBA00023145"/>
    </source>
</evidence>
<evidence type="ECO:0000256" key="4">
    <source>
        <dbReference type="ARBA" id="ARBA00022723"/>
    </source>
</evidence>
<keyword evidence="4" id="KW-0479">Metal-binding</keyword>
<dbReference type="GO" id="GO:0030574">
    <property type="term" value="P:collagen catabolic process"/>
    <property type="evidence" value="ECO:0000318"/>
    <property type="project" value="GO_Central"/>
</dbReference>
<dbReference type="SUPFAM" id="SSF47090">
    <property type="entry name" value="PGBD-like"/>
    <property type="match status" value="1"/>
</dbReference>
<dbReference type="GO" id="GO:0031012">
    <property type="term" value="C:extracellular matrix"/>
    <property type="evidence" value="ECO:0007669"/>
    <property type="project" value="InterPro"/>
</dbReference>
<dbReference type="GO" id="GO:0004222">
    <property type="term" value="F:metalloendopeptidase activity"/>
    <property type="evidence" value="ECO:0000318"/>
    <property type="project" value="GO_Central"/>
</dbReference>
<dbReference type="PANTHER" id="PTHR10201">
    <property type="entry name" value="MATRIX METALLOPROTEINASE"/>
    <property type="match status" value="1"/>
</dbReference>
<dbReference type="InterPro" id="IPR036383">
    <property type="entry name" value="TSP1_rpt_sf"/>
</dbReference>
<dbReference type="SUPFAM" id="SSF55486">
    <property type="entry name" value="Metalloproteases ('zincins'), catalytic domain"/>
    <property type="match status" value="1"/>
</dbReference>
<feature type="chain" id="PRO_5002715351" description="Peptidoglycan binding-like domain-containing protein" evidence="11">
    <location>
        <begin position="20"/>
        <end position="348"/>
    </location>
</feature>
<dbReference type="Gene3D" id="2.20.100.10">
    <property type="entry name" value="Thrombospondin type-1 (TSP1) repeat"/>
    <property type="match status" value="1"/>
</dbReference>
<protein>
    <recommendedName>
        <fullName evidence="16">Peptidoglycan binding-like domain-containing protein</fullName>
    </recommendedName>
</protein>
<keyword evidence="3" id="KW-0645">Protease</keyword>
<dbReference type="Pfam" id="PF00413">
    <property type="entry name" value="Peptidase_M10"/>
    <property type="match status" value="1"/>
</dbReference>
<evidence type="ECO:0000256" key="7">
    <source>
        <dbReference type="ARBA" id="ARBA00022833"/>
    </source>
</evidence>
<evidence type="ECO:0000256" key="10">
    <source>
        <dbReference type="ARBA" id="ARBA00023180"/>
    </source>
</evidence>
<evidence type="ECO:0000313" key="14">
    <source>
        <dbReference type="EMBL" id="EDO35246.1"/>
    </source>
</evidence>
<dbReference type="HOGENOM" id="CLU_797652_0_0_1"/>
<evidence type="ECO:0000256" key="8">
    <source>
        <dbReference type="ARBA" id="ARBA00023049"/>
    </source>
</evidence>
<dbReference type="InterPro" id="IPR001818">
    <property type="entry name" value="Pept_M10_metallopeptidase"/>
</dbReference>
<dbReference type="Gene3D" id="3.40.390.10">
    <property type="entry name" value="Collagenase (Catalytic Domain)"/>
    <property type="match status" value="1"/>
</dbReference>
<keyword evidence="7" id="KW-0862">Zinc</keyword>
<dbReference type="InterPro" id="IPR021158">
    <property type="entry name" value="Pept_M10A_Zn_BS"/>
</dbReference>
<comment type="cofactor">
    <cofactor evidence="1">
        <name>Zn(2+)</name>
        <dbReference type="ChEBI" id="CHEBI:29105"/>
    </cofactor>
</comment>
<dbReference type="PROSITE" id="PS50092">
    <property type="entry name" value="TSP1"/>
    <property type="match status" value="1"/>
</dbReference>
<dbReference type="InterPro" id="IPR024079">
    <property type="entry name" value="MetalloPept_cat_dom_sf"/>
</dbReference>
<dbReference type="PANTHER" id="PTHR10201:SF291">
    <property type="entry name" value="MATRIX METALLOPROTEINASE 1, ISOFORM C-RELATED"/>
    <property type="match status" value="1"/>
</dbReference>
<dbReference type="AlphaFoldDB" id="A7SM14"/>
<evidence type="ECO:0008006" key="16">
    <source>
        <dbReference type="Google" id="ProtNLM"/>
    </source>
</evidence>
<dbReference type="STRING" id="45351.A7SM14"/>
<dbReference type="GO" id="GO:0030198">
    <property type="term" value="P:extracellular matrix organization"/>
    <property type="evidence" value="ECO:0000318"/>
    <property type="project" value="GO_Central"/>
</dbReference>
<dbReference type="SMART" id="SM00209">
    <property type="entry name" value="TSP1"/>
    <property type="match status" value="1"/>
</dbReference>
<evidence type="ECO:0000256" key="5">
    <source>
        <dbReference type="ARBA" id="ARBA00022729"/>
    </source>
</evidence>
<dbReference type="InParanoid" id="A7SM14"/>
<dbReference type="EMBL" id="DS469704">
    <property type="protein sequence ID" value="EDO35246.1"/>
    <property type="molecule type" value="Genomic_DNA"/>
</dbReference>
<dbReference type="GO" id="GO:0008270">
    <property type="term" value="F:zinc ion binding"/>
    <property type="evidence" value="ECO:0007669"/>
    <property type="project" value="InterPro"/>
</dbReference>
<dbReference type="Proteomes" id="UP000001593">
    <property type="component" value="Unassembled WGS sequence"/>
</dbReference>
<keyword evidence="5 11" id="KW-0732">Signal</keyword>
<keyword evidence="9" id="KW-0865">Zymogen</keyword>
<keyword evidence="15" id="KW-1185">Reference proteome</keyword>
<proteinExistence type="inferred from homology"/>
<evidence type="ECO:0000259" key="13">
    <source>
        <dbReference type="Pfam" id="PF01471"/>
    </source>
</evidence>
<keyword evidence="10" id="KW-0325">Glycoprotein</keyword>
<dbReference type="InterPro" id="IPR002477">
    <property type="entry name" value="Peptidoglycan-bd-like"/>
</dbReference>
<evidence type="ECO:0000313" key="15">
    <source>
        <dbReference type="Proteomes" id="UP000001593"/>
    </source>
</evidence>
<name>A7SM14_NEMVE</name>
<dbReference type="InterPro" id="IPR036365">
    <property type="entry name" value="PGBD-like_sf"/>
</dbReference>
<evidence type="ECO:0000259" key="12">
    <source>
        <dbReference type="Pfam" id="PF00413"/>
    </source>
</evidence>
<organism evidence="14 15">
    <name type="scientific">Nematostella vectensis</name>
    <name type="common">Starlet sea anemone</name>
    <dbReference type="NCBI Taxonomy" id="45351"/>
    <lineage>
        <taxon>Eukaryota</taxon>
        <taxon>Metazoa</taxon>
        <taxon>Cnidaria</taxon>
        <taxon>Anthozoa</taxon>
        <taxon>Hexacorallia</taxon>
        <taxon>Actiniaria</taxon>
        <taxon>Edwardsiidae</taxon>
        <taxon>Nematostella</taxon>
    </lineage>
</organism>
<evidence type="ECO:0000256" key="11">
    <source>
        <dbReference type="SAM" id="SignalP"/>
    </source>
</evidence>
<evidence type="ECO:0000256" key="2">
    <source>
        <dbReference type="ARBA" id="ARBA00010370"/>
    </source>
</evidence>
<accession>A7SM14</accession>
<feature type="domain" description="Peptidase M10 metallopeptidase" evidence="12">
    <location>
        <begin position="236"/>
        <end position="295"/>
    </location>
</feature>
<dbReference type="eggNOG" id="KOG1565">
    <property type="taxonomic scope" value="Eukaryota"/>
</dbReference>
<dbReference type="Pfam" id="PF01471">
    <property type="entry name" value="PG_binding_1"/>
    <property type="match status" value="1"/>
</dbReference>
<feature type="signal peptide" evidence="11">
    <location>
        <begin position="1"/>
        <end position="19"/>
    </location>
</feature>
<dbReference type="GO" id="GO:0006508">
    <property type="term" value="P:proteolysis"/>
    <property type="evidence" value="ECO:0007669"/>
    <property type="project" value="UniProtKB-KW"/>
</dbReference>
<gene>
    <name evidence="14" type="ORF">NEMVEDRAFT_v1g214361</name>
</gene>
<comment type="similarity">
    <text evidence="2">Belongs to the peptidase M10A family.</text>
</comment>
<dbReference type="SUPFAM" id="SSF82895">
    <property type="entry name" value="TSP-1 type 1 repeat"/>
    <property type="match status" value="1"/>
</dbReference>
<dbReference type="InterPro" id="IPR000884">
    <property type="entry name" value="TSP1_rpt"/>
</dbReference>